<keyword evidence="1" id="KW-0255">Endonuclease</keyword>
<keyword evidence="1" id="KW-0540">Nuclease</keyword>
<dbReference type="AlphaFoldDB" id="A0A6M3LBL2"/>
<keyword evidence="1" id="KW-0378">Hydrolase</keyword>
<organism evidence="1">
    <name type="scientific">viral metagenome</name>
    <dbReference type="NCBI Taxonomy" id="1070528"/>
    <lineage>
        <taxon>unclassified sequences</taxon>
        <taxon>metagenomes</taxon>
        <taxon>organismal metagenomes</taxon>
    </lineage>
</organism>
<proteinExistence type="predicted"/>
<dbReference type="EMBL" id="MT142955">
    <property type="protein sequence ID" value="QJA91022.1"/>
    <property type="molecule type" value="Genomic_DNA"/>
</dbReference>
<accession>A0A6M3LBL2</accession>
<gene>
    <name evidence="1" type="ORF">MM415B03498_0001</name>
</gene>
<name>A0A6M3LBL2_9ZZZZ</name>
<reference evidence="1" key="1">
    <citation type="submission" date="2020-03" db="EMBL/GenBank/DDBJ databases">
        <title>The deep terrestrial virosphere.</title>
        <authorList>
            <person name="Holmfeldt K."/>
            <person name="Nilsson E."/>
            <person name="Simone D."/>
            <person name="Lopez-Fernandez M."/>
            <person name="Wu X."/>
            <person name="de Brujin I."/>
            <person name="Lundin D."/>
            <person name="Andersson A."/>
            <person name="Bertilsson S."/>
            <person name="Dopson M."/>
        </authorList>
    </citation>
    <scope>NUCLEOTIDE SEQUENCE</scope>
    <source>
        <strain evidence="1">MM415B03498</strain>
    </source>
</reference>
<sequence>MAEDRFCECGCGMKTKLATQTNRKKGWVKGEPLRSINGHLQKLHKGDKAFNWKGGKHSHLNRTLVFKPDHHRAMQDGYVKNSILVVEEVTGLKIKKPTVIHHIDEDSMNDSPSNFVVCENQAYHNFIHKRKRAYDACGNVNWLKCPFCKEYDNPDNLHIKGAMHYHNRCANEYNKIRYRKKVLKQTGRCV</sequence>
<protein>
    <submittedName>
        <fullName evidence="1">Putative HNH endonuclease</fullName>
    </submittedName>
</protein>
<evidence type="ECO:0000313" key="1">
    <source>
        <dbReference type="EMBL" id="QJA91022.1"/>
    </source>
</evidence>
<dbReference type="GO" id="GO:0004519">
    <property type="term" value="F:endonuclease activity"/>
    <property type="evidence" value="ECO:0007669"/>
    <property type="project" value="UniProtKB-KW"/>
</dbReference>